<accession>A0A074JTS2</accession>
<proteinExistence type="predicted"/>
<dbReference type="OrthoDB" id="7844595at2"/>
<gene>
    <name evidence="2" type="ORF">DT23_10950</name>
</gene>
<dbReference type="STRING" id="1353528.DT23_10950"/>
<comment type="caution">
    <text evidence="2">The sequence shown here is derived from an EMBL/GenBank/DDBJ whole genome shotgun (WGS) entry which is preliminary data.</text>
</comment>
<feature type="signal peptide" evidence="1">
    <location>
        <begin position="1"/>
        <end position="22"/>
    </location>
</feature>
<dbReference type="eggNOG" id="ENOG50309Q3">
    <property type="taxonomic scope" value="Bacteria"/>
</dbReference>
<dbReference type="Proteomes" id="UP000027471">
    <property type="component" value="Unassembled WGS sequence"/>
</dbReference>
<keyword evidence="3" id="KW-1185">Reference proteome</keyword>
<sequence length="236" mass="25861">MNKGAIFWAICGGLLAALPAHAANFIPPQGCEVYMTAQLHNCQVANFYTCAADDAGEQWVSYADGEGTYFLSHIDSETRWIEAYSLDTGEIDLLDQAASKDNASFSDLLASGRDDYDFITRNNFAQTQRYVGVDTLTGENVTIDGVPLEKSSFNLSAYDVQGQKLSTRKGVQYISRKYRIFLSGPESYENASGEKQSFDDTPARFDFPGDPGFSTETPEYDCDMMMTGISPEGGLG</sequence>
<feature type="chain" id="PRO_5001696667" evidence="1">
    <location>
        <begin position="23"/>
        <end position="236"/>
    </location>
</feature>
<dbReference type="RefSeq" id="WP_156023849.1">
    <property type="nucleotide sequence ID" value="NZ_AUNB01000011.1"/>
</dbReference>
<evidence type="ECO:0000256" key="1">
    <source>
        <dbReference type="SAM" id="SignalP"/>
    </source>
</evidence>
<evidence type="ECO:0000313" key="2">
    <source>
        <dbReference type="EMBL" id="KEO61071.1"/>
    </source>
</evidence>
<protein>
    <submittedName>
        <fullName evidence="2">Uncharacterized protein</fullName>
    </submittedName>
</protein>
<dbReference type="EMBL" id="AUNB01000011">
    <property type="protein sequence ID" value="KEO61071.1"/>
    <property type="molecule type" value="Genomic_DNA"/>
</dbReference>
<reference evidence="2 3" key="1">
    <citation type="journal article" date="2015" name="Antonie Van Leeuwenhoek">
        <title>Thioclava indica sp. nov., isolated from surface seawater of the Indian Ocean.</title>
        <authorList>
            <person name="Liu Y."/>
            <person name="Lai Q."/>
            <person name="Du J."/>
            <person name="Xu H."/>
            <person name="Jiang L."/>
            <person name="Shao Z."/>
        </authorList>
    </citation>
    <scope>NUCLEOTIDE SEQUENCE [LARGE SCALE GENOMIC DNA]</scope>
    <source>
        <strain evidence="2 3">DT23-4</strain>
    </source>
</reference>
<name>A0A074JTS2_9RHOB</name>
<keyword evidence="1" id="KW-0732">Signal</keyword>
<organism evidence="2 3">
    <name type="scientific">Thioclava indica</name>
    <dbReference type="NCBI Taxonomy" id="1353528"/>
    <lineage>
        <taxon>Bacteria</taxon>
        <taxon>Pseudomonadati</taxon>
        <taxon>Pseudomonadota</taxon>
        <taxon>Alphaproteobacteria</taxon>
        <taxon>Rhodobacterales</taxon>
        <taxon>Paracoccaceae</taxon>
        <taxon>Thioclava</taxon>
    </lineage>
</organism>
<dbReference type="AlphaFoldDB" id="A0A074JTS2"/>
<evidence type="ECO:0000313" key="3">
    <source>
        <dbReference type="Proteomes" id="UP000027471"/>
    </source>
</evidence>